<reference evidence="3" key="3">
    <citation type="submission" date="2025-09" db="UniProtKB">
        <authorList>
            <consortium name="Ensembl"/>
        </authorList>
    </citation>
    <scope>IDENTIFICATION</scope>
</reference>
<dbReference type="FunFam" id="3.90.175.10:FF:000001">
    <property type="entry name" value="Grass carp reovirus (GCRV)-induced gene 2e"/>
    <property type="match status" value="2"/>
</dbReference>
<dbReference type="Pfam" id="PF00644">
    <property type="entry name" value="PARP"/>
    <property type="match status" value="2"/>
</dbReference>
<feature type="domain" description="PARP catalytic" evidence="2">
    <location>
        <begin position="314"/>
        <end position="405"/>
    </location>
</feature>
<dbReference type="Gene3D" id="3.90.175.10">
    <property type="entry name" value="Diphtheria Toxin, domain 1"/>
    <property type="match status" value="2"/>
</dbReference>
<feature type="domain" description="PARP catalytic" evidence="2">
    <location>
        <begin position="23"/>
        <end position="103"/>
    </location>
</feature>
<dbReference type="GeneTree" id="ENSGT00940000163496"/>
<dbReference type="SUPFAM" id="SSF56399">
    <property type="entry name" value="ADP-ribosylation"/>
    <property type="match status" value="2"/>
</dbReference>
<sequence length="454" mass="51768">MWAEDDFHPTSVPCLQSYTEPEDGKTYIMYHGTTPAAAGKIKRNGFCPSEDGMLGHGVYVSRDLQKASNYPIKVHEHQRVVLKLKVNVGKVKKIDTQGHPLQKTWHKHGYDTAWVPPHCGMVKSGLEEDCVWDPRRITVISEIHPRVPYPVCNPPGHAAIKLKVKFHKTSLTSQPKKITEHQNGKQRTGTVAGHTFIEFLPNSLVCFRSCQHIEYLKNRNMLENQIHQGNRGTTGERGFSLQTRKGHKCRSLPQLFFLKHWNQVNDTVYKQCSNATTSKTTHILFFIMPSITSLIQSSESSLVMYTNFKSDKDTHIYSTFSEPVSGNVYIMYHGTTKEAVEPIKRNGFCPSEDGMLGQGVYMSRDLQKASRYPIEVPEQQRRVLKLKVDVGKVKKINKQGHHLQKTWHEHGYDTAWVPPHCGMVKSGLEEDCVWDPRRIKVMEVIKPSRLPPLP</sequence>
<dbReference type="HOGENOM" id="CLU_034468_0_0_1"/>
<dbReference type="GO" id="GO:0003950">
    <property type="term" value="F:NAD+ poly-ADP-ribosyltransferase activity"/>
    <property type="evidence" value="ECO:0007669"/>
    <property type="project" value="InterPro"/>
</dbReference>
<dbReference type="PANTHER" id="PTHR36542:SF2">
    <property type="entry name" value="GIG2-LIKE PROTEIN DRED-RELATED"/>
    <property type="match status" value="1"/>
</dbReference>
<evidence type="ECO:0000313" key="3">
    <source>
        <dbReference type="Ensembl" id="ENSLOCP00000007125.1"/>
    </source>
</evidence>
<dbReference type="eggNOG" id="ENOG502QWF0">
    <property type="taxonomic scope" value="Eukaryota"/>
</dbReference>
<dbReference type="Proteomes" id="UP000018468">
    <property type="component" value="Linkage group LG26"/>
</dbReference>
<keyword evidence="4" id="KW-1185">Reference proteome</keyword>
<reference evidence="3" key="2">
    <citation type="submission" date="2025-08" db="UniProtKB">
        <authorList>
            <consortium name="Ensembl"/>
        </authorList>
    </citation>
    <scope>IDENTIFICATION</scope>
</reference>
<evidence type="ECO:0000256" key="1">
    <source>
        <dbReference type="ARBA" id="ARBA00024347"/>
    </source>
</evidence>
<organism evidence="3 4">
    <name type="scientific">Lepisosteus oculatus</name>
    <name type="common">Spotted gar</name>
    <dbReference type="NCBI Taxonomy" id="7918"/>
    <lineage>
        <taxon>Eukaryota</taxon>
        <taxon>Metazoa</taxon>
        <taxon>Chordata</taxon>
        <taxon>Craniata</taxon>
        <taxon>Vertebrata</taxon>
        <taxon>Euteleostomi</taxon>
        <taxon>Actinopterygii</taxon>
        <taxon>Neopterygii</taxon>
        <taxon>Holostei</taxon>
        <taxon>Semionotiformes</taxon>
        <taxon>Lepisosteidae</taxon>
        <taxon>Lepisosteus</taxon>
    </lineage>
</organism>
<dbReference type="PANTHER" id="PTHR36542">
    <property type="entry name" value="GIG2-LIKE PROTEIN DRED-RELATED"/>
    <property type="match status" value="1"/>
</dbReference>
<dbReference type="OMA" id="SCQHIEY"/>
<evidence type="ECO:0000313" key="4">
    <source>
        <dbReference type="Proteomes" id="UP000018468"/>
    </source>
</evidence>
<name>W5MFG6_LEPOC</name>
<dbReference type="GO" id="GO:0005737">
    <property type="term" value="C:cytoplasm"/>
    <property type="evidence" value="ECO:0000318"/>
    <property type="project" value="GO_Central"/>
</dbReference>
<accession>W5MFG6</accession>
<evidence type="ECO:0000259" key="2">
    <source>
        <dbReference type="Pfam" id="PF00644"/>
    </source>
</evidence>
<reference evidence="4" key="1">
    <citation type="submission" date="2011-12" db="EMBL/GenBank/DDBJ databases">
        <title>The Draft Genome of Lepisosteus oculatus.</title>
        <authorList>
            <consortium name="The Broad Institute Genome Assembly &amp; Analysis Group"/>
            <consortium name="Computational R&amp;D Group"/>
            <consortium name="and Sequencing Platform"/>
            <person name="Di Palma F."/>
            <person name="Alfoldi J."/>
            <person name="Johnson J."/>
            <person name="Berlin A."/>
            <person name="Gnerre S."/>
            <person name="Jaffe D."/>
            <person name="MacCallum I."/>
            <person name="Young S."/>
            <person name="Walker B.J."/>
            <person name="Lander E.S."/>
            <person name="Lindblad-Toh K."/>
        </authorList>
    </citation>
    <scope>NUCLEOTIDE SEQUENCE [LARGE SCALE GENOMIC DNA]</scope>
</reference>
<dbReference type="Bgee" id="ENSLOCG00000005897">
    <property type="expression patterns" value="Expressed in pharyngeal gill and 13 other cell types or tissues"/>
</dbReference>
<dbReference type="AlphaFoldDB" id="W5MFG6"/>
<protein>
    <submittedName>
        <fullName evidence="3">Grass carp reovirus (GCRV)-induced gene 2e</fullName>
    </submittedName>
</protein>
<dbReference type="Ensembl" id="ENSLOCT00000007133.1">
    <property type="protein sequence ID" value="ENSLOCP00000007125.1"/>
    <property type="gene ID" value="ENSLOCG00000005897.1"/>
</dbReference>
<comment type="similarity">
    <text evidence="1">Belongs to the ARTD/PARP family.</text>
</comment>
<dbReference type="InterPro" id="IPR012317">
    <property type="entry name" value="Poly(ADP-ribose)pol_cat_dom"/>
</dbReference>
<dbReference type="InParanoid" id="W5MFG6"/>
<proteinExistence type="inferred from homology"/>
<dbReference type="EMBL" id="AHAT01018458">
    <property type="status" value="NOT_ANNOTATED_CDS"/>
    <property type="molecule type" value="Genomic_DNA"/>
</dbReference>